<keyword evidence="2" id="KW-1185">Reference proteome</keyword>
<name>A0ABT4PND5_9MYCO</name>
<comment type="caution">
    <text evidence="1">The sequence shown here is derived from an EMBL/GenBank/DDBJ whole genome shotgun (WGS) entry which is preliminary data.</text>
</comment>
<dbReference type="EMBL" id="JAPZPY010000001">
    <property type="protein sequence ID" value="MCZ8378077.1"/>
    <property type="molecule type" value="Genomic_DNA"/>
</dbReference>
<organism evidence="1 2">
    <name type="scientific">Mycobacterium hippophais</name>
    <dbReference type="NCBI Taxonomy" id="3016340"/>
    <lineage>
        <taxon>Bacteria</taxon>
        <taxon>Bacillati</taxon>
        <taxon>Actinomycetota</taxon>
        <taxon>Actinomycetes</taxon>
        <taxon>Mycobacteriales</taxon>
        <taxon>Mycobacteriaceae</taxon>
        <taxon>Mycobacterium</taxon>
    </lineage>
</organism>
<dbReference type="RefSeq" id="WP_269892873.1">
    <property type="nucleotide sequence ID" value="NZ_JAPZPY010000001.1"/>
</dbReference>
<evidence type="ECO:0000313" key="2">
    <source>
        <dbReference type="Proteomes" id="UP001142153"/>
    </source>
</evidence>
<accession>A0ABT4PND5</accession>
<sequence length="47" mass="4556">MRRPVAAARAVTLGLIVAACGNGKPPASFPPGVAVTNCSATSISFAG</sequence>
<reference evidence="1" key="1">
    <citation type="submission" date="2022-12" db="EMBL/GenBank/DDBJ databases">
        <authorList>
            <person name="Deng Y."/>
            <person name="Zhang Y.-Q."/>
        </authorList>
    </citation>
    <scope>NUCLEOTIDE SEQUENCE</scope>
    <source>
        <strain evidence="1">CPCC 205372</strain>
    </source>
</reference>
<dbReference type="Proteomes" id="UP001142153">
    <property type="component" value="Unassembled WGS sequence"/>
</dbReference>
<evidence type="ECO:0000313" key="1">
    <source>
        <dbReference type="EMBL" id="MCZ8378077.1"/>
    </source>
</evidence>
<gene>
    <name evidence="1" type="ORF">O6P37_04315</name>
</gene>
<proteinExistence type="predicted"/>
<protein>
    <submittedName>
        <fullName evidence="1">Uncharacterized protein</fullName>
    </submittedName>
</protein>
<dbReference type="PROSITE" id="PS51257">
    <property type="entry name" value="PROKAR_LIPOPROTEIN"/>
    <property type="match status" value="1"/>
</dbReference>